<gene>
    <name evidence="2" type="ORF">EDD35_0502</name>
</gene>
<dbReference type="RefSeq" id="WP_123682689.1">
    <property type="nucleotide sequence ID" value="NZ_JBHXOR010000062.1"/>
</dbReference>
<dbReference type="GeneID" id="301841985"/>
<reference evidence="2 3" key="1">
    <citation type="submission" date="2018-11" db="EMBL/GenBank/DDBJ databases">
        <title>Sequencing the genomes of 1000 actinobacteria strains.</title>
        <authorList>
            <person name="Klenk H.-P."/>
        </authorList>
    </citation>
    <scope>NUCLEOTIDE SEQUENCE [LARGE SCALE GENOMIC DNA]</scope>
    <source>
        <strain evidence="2 3">DSM 44348</strain>
    </source>
</reference>
<dbReference type="EMBL" id="RKHY01000001">
    <property type="protein sequence ID" value="ROS38234.1"/>
    <property type="molecule type" value="Genomic_DNA"/>
</dbReference>
<dbReference type="Gene3D" id="3.40.1520.20">
    <property type="match status" value="1"/>
</dbReference>
<sequence length="86" mass="9782">MTAEQETPQYRAAHLRRALAEDPRTAEMGVRVNVRGDDVHLSGEVTCDERRAELENVLHEAAPGLRVHNDVRVADTREPARREDLR</sequence>
<dbReference type="InterPro" id="IPR007055">
    <property type="entry name" value="BON_dom"/>
</dbReference>
<name>A0A3N2GNL9_9PSEU</name>
<dbReference type="Proteomes" id="UP000274843">
    <property type="component" value="Unassembled WGS sequence"/>
</dbReference>
<proteinExistence type="predicted"/>
<comment type="caution">
    <text evidence="2">The sequence shown here is derived from an EMBL/GenBank/DDBJ whole genome shotgun (WGS) entry which is preliminary data.</text>
</comment>
<dbReference type="Pfam" id="PF04972">
    <property type="entry name" value="BON"/>
    <property type="match status" value="1"/>
</dbReference>
<keyword evidence="3" id="KW-1185">Reference proteome</keyword>
<protein>
    <recommendedName>
        <fullName evidence="1">BON domain-containing protein</fullName>
    </recommendedName>
</protein>
<evidence type="ECO:0000313" key="2">
    <source>
        <dbReference type="EMBL" id="ROS38234.1"/>
    </source>
</evidence>
<feature type="domain" description="BON" evidence="1">
    <location>
        <begin position="12"/>
        <end position="74"/>
    </location>
</feature>
<dbReference type="AlphaFoldDB" id="A0A3N2GNL9"/>
<evidence type="ECO:0000259" key="1">
    <source>
        <dbReference type="Pfam" id="PF04972"/>
    </source>
</evidence>
<accession>A0A3N2GNL9</accession>
<evidence type="ECO:0000313" key="3">
    <source>
        <dbReference type="Proteomes" id="UP000274843"/>
    </source>
</evidence>
<organism evidence="2 3">
    <name type="scientific">Amycolatopsis thermoflava</name>
    <dbReference type="NCBI Taxonomy" id="84480"/>
    <lineage>
        <taxon>Bacteria</taxon>
        <taxon>Bacillati</taxon>
        <taxon>Actinomycetota</taxon>
        <taxon>Actinomycetes</taxon>
        <taxon>Pseudonocardiales</taxon>
        <taxon>Pseudonocardiaceae</taxon>
        <taxon>Amycolatopsis</taxon>
        <taxon>Amycolatopsis methanolica group</taxon>
    </lineage>
</organism>